<dbReference type="EMBL" id="NIDE01000001">
    <property type="protein sequence ID" value="OWK47385.1"/>
    <property type="molecule type" value="Genomic_DNA"/>
</dbReference>
<dbReference type="InterPro" id="IPR012902">
    <property type="entry name" value="N_methyl_site"/>
</dbReference>
<dbReference type="NCBIfam" id="TIGR02532">
    <property type="entry name" value="IV_pilin_GFxxxE"/>
    <property type="match status" value="1"/>
</dbReference>
<reference evidence="4" key="1">
    <citation type="submission" date="2017-06" db="EMBL/GenBank/DDBJ databases">
        <title>Genome analysis of Fimbriiglobus ruber SP5, the first member of the order Planctomycetales with confirmed chitinolytic capability.</title>
        <authorList>
            <person name="Ravin N.V."/>
            <person name="Rakitin A.L."/>
            <person name="Ivanova A.A."/>
            <person name="Beletsky A.V."/>
            <person name="Kulichevskaya I.S."/>
            <person name="Mardanov A.V."/>
            <person name="Dedysh S.N."/>
        </authorList>
    </citation>
    <scope>NUCLEOTIDE SEQUENCE [LARGE SCALE GENOMIC DNA]</scope>
    <source>
        <strain evidence="4">SP5</strain>
    </source>
</reference>
<dbReference type="Gene3D" id="3.30.700.10">
    <property type="entry name" value="Glycoprotein, Type 4 Pilin"/>
    <property type="match status" value="1"/>
</dbReference>
<dbReference type="AlphaFoldDB" id="A0A225EGD0"/>
<evidence type="ECO:0000313" key="3">
    <source>
        <dbReference type="EMBL" id="OWK47385.1"/>
    </source>
</evidence>
<evidence type="ECO:0000313" key="4">
    <source>
        <dbReference type="Proteomes" id="UP000214646"/>
    </source>
</evidence>
<organism evidence="3 4">
    <name type="scientific">Fimbriiglobus ruber</name>
    <dbReference type="NCBI Taxonomy" id="1908690"/>
    <lineage>
        <taxon>Bacteria</taxon>
        <taxon>Pseudomonadati</taxon>
        <taxon>Planctomycetota</taxon>
        <taxon>Planctomycetia</taxon>
        <taxon>Gemmatales</taxon>
        <taxon>Gemmataceae</taxon>
        <taxon>Fimbriiglobus</taxon>
    </lineage>
</organism>
<keyword evidence="1" id="KW-0472">Membrane</keyword>
<dbReference type="NCBIfam" id="TIGR04294">
    <property type="entry name" value="pre_pil_HX9DG"/>
    <property type="match status" value="1"/>
</dbReference>
<comment type="caution">
    <text evidence="3">The sequence shown here is derived from an EMBL/GenBank/DDBJ whole genome shotgun (WGS) entry which is preliminary data.</text>
</comment>
<keyword evidence="1" id="KW-0812">Transmembrane</keyword>
<dbReference type="InterPro" id="IPR045584">
    <property type="entry name" value="Pilin-like"/>
</dbReference>
<name>A0A225EGD0_9BACT</name>
<evidence type="ECO:0000256" key="1">
    <source>
        <dbReference type="SAM" id="Phobius"/>
    </source>
</evidence>
<sequence>MSTHQPRCDRSRGFTLIELLVVIAIIAILIGLLLPAVQKVREAAARTTCTNNLKQLGIAIHNFAGTYNSQLPALSGDPSLPNSQQNNIAASIFYYLLPYMEQTALYNNPGSGANGAAITPVKTYNCPSDPTNQNGLPTAWKDTYWQTNPSPGWSTSSYAANYQMFGTVKGSSGNNGRGPAYTIATISDGTSNTVGIAEAFAYTTVSAASATPTGTNNGGGTGGNNIWYMGWYFGSPTYLVAPVIANSENFPTGNHWAGTPQGGVQVALADKALAQSGHTGVVNVALMDGSVRTVSNSISQLTWQYALTPADGNVLGSDW</sequence>
<feature type="domain" description="DUF1559" evidence="2">
    <location>
        <begin position="38"/>
        <end position="299"/>
    </location>
</feature>
<dbReference type="Proteomes" id="UP000214646">
    <property type="component" value="Unassembled WGS sequence"/>
</dbReference>
<dbReference type="PROSITE" id="PS00409">
    <property type="entry name" value="PROKAR_NTER_METHYL"/>
    <property type="match status" value="1"/>
</dbReference>
<keyword evidence="1" id="KW-1133">Transmembrane helix</keyword>
<gene>
    <name evidence="3" type="ORF">FRUB_01084</name>
</gene>
<dbReference type="Pfam" id="PF07596">
    <property type="entry name" value="SBP_bac_10"/>
    <property type="match status" value="1"/>
</dbReference>
<accession>A0A225EGD0</accession>
<dbReference type="InterPro" id="IPR027558">
    <property type="entry name" value="Pre_pil_HX9DG_C"/>
</dbReference>
<dbReference type="Pfam" id="PF07963">
    <property type="entry name" value="N_methyl"/>
    <property type="match status" value="1"/>
</dbReference>
<dbReference type="SUPFAM" id="SSF54523">
    <property type="entry name" value="Pili subunits"/>
    <property type="match status" value="1"/>
</dbReference>
<dbReference type="PANTHER" id="PTHR30093:SF2">
    <property type="entry name" value="TYPE II SECRETION SYSTEM PROTEIN H"/>
    <property type="match status" value="1"/>
</dbReference>
<proteinExistence type="predicted"/>
<evidence type="ECO:0000259" key="2">
    <source>
        <dbReference type="Pfam" id="PF07596"/>
    </source>
</evidence>
<protein>
    <recommendedName>
        <fullName evidence="2">DUF1559 domain-containing protein</fullName>
    </recommendedName>
</protein>
<feature type="transmembrane region" description="Helical" evidence="1">
    <location>
        <begin position="12"/>
        <end position="34"/>
    </location>
</feature>
<dbReference type="InterPro" id="IPR011453">
    <property type="entry name" value="DUF1559"/>
</dbReference>
<keyword evidence="4" id="KW-1185">Reference proteome</keyword>
<dbReference type="PANTHER" id="PTHR30093">
    <property type="entry name" value="GENERAL SECRETION PATHWAY PROTEIN G"/>
    <property type="match status" value="1"/>
</dbReference>